<organism evidence="9 10">
    <name type="scientific">Jaapia argillacea MUCL 33604</name>
    <dbReference type="NCBI Taxonomy" id="933084"/>
    <lineage>
        <taxon>Eukaryota</taxon>
        <taxon>Fungi</taxon>
        <taxon>Dikarya</taxon>
        <taxon>Basidiomycota</taxon>
        <taxon>Agaricomycotina</taxon>
        <taxon>Agaricomycetes</taxon>
        <taxon>Agaricomycetidae</taxon>
        <taxon>Jaapiales</taxon>
        <taxon>Jaapiaceae</taxon>
        <taxon>Jaapia</taxon>
    </lineage>
</organism>
<keyword evidence="10" id="KW-1185">Reference proteome</keyword>
<feature type="compositionally biased region" description="Polar residues" evidence="7">
    <location>
        <begin position="411"/>
        <end position="421"/>
    </location>
</feature>
<reference evidence="10" key="1">
    <citation type="journal article" date="2014" name="Proc. Natl. Acad. Sci. U.S.A.">
        <title>Extensive sampling of basidiomycete genomes demonstrates inadequacy of the white-rot/brown-rot paradigm for wood decay fungi.</title>
        <authorList>
            <person name="Riley R."/>
            <person name="Salamov A.A."/>
            <person name="Brown D.W."/>
            <person name="Nagy L.G."/>
            <person name="Floudas D."/>
            <person name="Held B.W."/>
            <person name="Levasseur A."/>
            <person name="Lombard V."/>
            <person name="Morin E."/>
            <person name="Otillar R."/>
            <person name="Lindquist E.A."/>
            <person name="Sun H."/>
            <person name="LaButti K.M."/>
            <person name="Schmutz J."/>
            <person name="Jabbour D."/>
            <person name="Luo H."/>
            <person name="Baker S.E."/>
            <person name="Pisabarro A.G."/>
            <person name="Walton J.D."/>
            <person name="Blanchette R.A."/>
            <person name="Henrissat B."/>
            <person name="Martin F."/>
            <person name="Cullen D."/>
            <person name="Hibbett D.S."/>
            <person name="Grigoriev I.V."/>
        </authorList>
    </citation>
    <scope>NUCLEOTIDE SEQUENCE [LARGE SCALE GENOMIC DNA]</scope>
    <source>
        <strain evidence="10">MUCL 33604</strain>
    </source>
</reference>
<feature type="compositionally biased region" description="Low complexity" evidence="7">
    <location>
        <begin position="300"/>
        <end position="313"/>
    </location>
</feature>
<name>A0A067QB27_9AGAM</name>
<proteinExistence type="inferred from homology"/>
<feature type="domain" description="Atg29 N-terminal" evidence="8">
    <location>
        <begin position="8"/>
        <end position="64"/>
    </location>
</feature>
<feature type="compositionally biased region" description="Low complexity" evidence="7">
    <location>
        <begin position="273"/>
        <end position="292"/>
    </location>
</feature>
<comment type="similarity">
    <text evidence="2">Belongs to the ATG29 family.</text>
</comment>
<feature type="compositionally biased region" description="Gly residues" evidence="7">
    <location>
        <begin position="339"/>
        <end position="360"/>
    </location>
</feature>
<dbReference type="Gene3D" id="1.10.10.2570">
    <property type="match status" value="1"/>
</dbReference>
<dbReference type="InParanoid" id="A0A067QB27"/>
<dbReference type="PANTHER" id="PTHR40012">
    <property type="entry name" value="AUTOPHAGY-RELATED PROTEIN 29"/>
    <property type="match status" value="1"/>
</dbReference>
<dbReference type="InterPro" id="IPR039362">
    <property type="entry name" value="ATG29_sf"/>
</dbReference>
<dbReference type="EMBL" id="KL197709">
    <property type="protein sequence ID" value="KDQ64169.1"/>
    <property type="molecule type" value="Genomic_DNA"/>
</dbReference>
<accession>A0A067QB27</accession>
<evidence type="ECO:0000256" key="2">
    <source>
        <dbReference type="ARBA" id="ARBA00010082"/>
    </source>
</evidence>
<keyword evidence="5" id="KW-0653">Protein transport</keyword>
<dbReference type="OrthoDB" id="21072at2759"/>
<comment type="subcellular location">
    <subcellularLocation>
        <location evidence="1">Preautophagosomal structure</location>
    </subcellularLocation>
</comment>
<dbReference type="Pfam" id="PF18388">
    <property type="entry name" value="ATG29_N"/>
    <property type="match status" value="1"/>
</dbReference>
<keyword evidence="4" id="KW-0813">Transport</keyword>
<dbReference type="InterPro" id="IPR039113">
    <property type="entry name" value="ATG29"/>
</dbReference>
<evidence type="ECO:0000259" key="8">
    <source>
        <dbReference type="Pfam" id="PF18388"/>
    </source>
</evidence>
<feature type="region of interest" description="Disordered" evidence="7">
    <location>
        <begin position="189"/>
        <end position="231"/>
    </location>
</feature>
<feature type="compositionally biased region" description="Basic residues" evidence="7">
    <location>
        <begin position="257"/>
        <end position="272"/>
    </location>
</feature>
<dbReference type="GO" id="GO:0000045">
    <property type="term" value="P:autophagosome assembly"/>
    <property type="evidence" value="ECO:0007669"/>
    <property type="project" value="InterPro"/>
</dbReference>
<evidence type="ECO:0000256" key="5">
    <source>
        <dbReference type="ARBA" id="ARBA00022927"/>
    </source>
</evidence>
<evidence type="ECO:0000313" key="9">
    <source>
        <dbReference type="EMBL" id="KDQ64169.1"/>
    </source>
</evidence>
<dbReference type="PANTHER" id="PTHR40012:SF1">
    <property type="entry name" value="AUTOPHAGY-RELATED PROTEIN 29"/>
    <property type="match status" value="1"/>
</dbReference>
<sequence length="427" mass="45241">MSSPPPVRVIVRLPFNRPEHPLEDPPRIEWTTDKENILWEVISRSRSPDSGGTDWKGLAAHLQVPLPYLLYRAQTRYEQDLRGIQHITGALSPTSLVKTTTATITLTLKGEHMNAKRNSNPTHPHSRLSLPPPSPPSSDSGSSDSESEEVNRAEKAERDAEEQEILQKKLKDLERMMTGDALGLVHAPYTTTSSTSSSLISQTGKAKAKSTSPASLGMSMARDGPSRGRIGILSPRLQAQPDDTLLHLPATTTTLTHNHHSHPQYQHHHRSHSLSTSTTSQSLLSSRGSIPSIPSPPPSLSSRSPSRRLTSPSPSVPHGLGKSPSSPPTVSHRNARGQSAGGGVGLRYNTLGGGGGGNGSAGQPLSSAGGSEKSSNHGSSASSFSDISEASLSASALESALLSNIKGGGSRLSNFARSNYSGRRGMH</sequence>
<dbReference type="InterPro" id="IPR040666">
    <property type="entry name" value="Atg29_N"/>
</dbReference>
<feature type="region of interest" description="Disordered" evidence="7">
    <location>
        <begin position="255"/>
        <end position="389"/>
    </location>
</feature>
<evidence type="ECO:0000256" key="6">
    <source>
        <dbReference type="ARBA" id="ARBA00023006"/>
    </source>
</evidence>
<dbReference type="Proteomes" id="UP000027265">
    <property type="component" value="Unassembled WGS sequence"/>
</dbReference>
<feature type="compositionally biased region" description="Low complexity" evidence="7">
    <location>
        <begin position="369"/>
        <end position="389"/>
    </location>
</feature>
<evidence type="ECO:0000256" key="4">
    <source>
        <dbReference type="ARBA" id="ARBA00022448"/>
    </source>
</evidence>
<dbReference type="GO" id="GO:0015031">
    <property type="term" value="P:protein transport"/>
    <property type="evidence" value="ECO:0007669"/>
    <property type="project" value="UniProtKB-KW"/>
</dbReference>
<keyword evidence="6" id="KW-0072">Autophagy</keyword>
<dbReference type="AlphaFoldDB" id="A0A067QB27"/>
<evidence type="ECO:0000256" key="3">
    <source>
        <dbReference type="ARBA" id="ARBA00013784"/>
    </source>
</evidence>
<evidence type="ECO:0000256" key="7">
    <source>
        <dbReference type="SAM" id="MobiDB-lite"/>
    </source>
</evidence>
<feature type="region of interest" description="Disordered" evidence="7">
    <location>
        <begin position="108"/>
        <end position="163"/>
    </location>
</feature>
<feature type="compositionally biased region" description="Basic and acidic residues" evidence="7">
    <location>
        <begin position="149"/>
        <end position="158"/>
    </location>
</feature>
<protein>
    <recommendedName>
        <fullName evidence="3">Autophagy-related protein 29</fullName>
    </recommendedName>
</protein>
<gene>
    <name evidence="9" type="ORF">JAAARDRAFT_218094</name>
</gene>
<evidence type="ECO:0000313" key="10">
    <source>
        <dbReference type="Proteomes" id="UP000027265"/>
    </source>
</evidence>
<feature type="compositionally biased region" description="Polar residues" evidence="7">
    <location>
        <begin position="199"/>
        <end position="214"/>
    </location>
</feature>
<dbReference type="STRING" id="933084.A0A067QB27"/>
<dbReference type="GO" id="GO:0000407">
    <property type="term" value="C:phagophore assembly site"/>
    <property type="evidence" value="ECO:0007669"/>
    <property type="project" value="UniProtKB-SubCell"/>
</dbReference>
<evidence type="ECO:0000256" key="1">
    <source>
        <dbReference type="ARBA" id="ARBA00004329"/>
    </source>
</evidence>
<feature type="region of interest" description="Disordered" evidence="7">
    <location>
        <begin position="405"/>
        <end position="427"/>
    </location>
</feature>
<dbReference type="HOGENOM" id="CLU_034749_0_0_1"/>